<evidence type="ECO:0000313" key="2">
    <source>
        <dbReference type="Proteomes" id="UP000193450"/>
    </source>
</evidence>
<dbReference type="Gene3D" id="3.40.50.1820">
    <property type="entry name" value="alpha/beta hydrolase"/>
    <property type="match status" value="1"/>
</dbReference>
<dbReference type="PANTHER" id="PTHR35602:SF3">
    <property type="entry name" value="ESTERASE YQIA"/>
    <property type="match status" value="1"/>
</dbReference>
<reference evidence="1 2" key="1">
    <citation type="submission" date="2016-11" db="EMBL/GenBank/DDBJ databases">
        <title>Trade-off between light-utilization and light-protection in marine flavobacteria.</title>
        <authorList>
            <person name="Kumagai Y."/>
        </authorList>
    </citation>
    <scope>NUCLEOTIDE SEQUENCE [LARGE SCALE GENOMIC DNA]</scope>
    <source>
        <strain evidence="1 2">NBRC 107125</strain>
    </source>
</reference>
<organism evidence="1 2">
    <name type="scientific">Oceanicoccus sagamiensis</name>
    <dbReference type="NCBI Taxonomy" id="716816"/>
    <lineage>
        <taxon>Bacteria</taxon>
        <taxon>Pseudomonadati</taxon>
        <taxon>Pseudomonadota</taxon>
        <taxon>Gammaproteobacteria</taxon>
        <taxon>Cellvibrionales</taxon>
        <taxon>Spongiibacteraceae</taxon>
        <taxon>Oceanicoccus</taxon>
    </lineage>
</organism>
<dbReference type="SUPFAM" id="SSF53474">
    <property type="entry name" value="alpha/beta-Hydrolases"/>
    <property type="match status" value="1"/>
</dbReference>
<evidence type="ECO:0000313" key="1">
    <source>
        <dbReference type="EMBL" id="ARN74887.1"/>
    </source>
</evidence>
<dbReference type="AlphaFoldDB" id="A0A1X9NJ20"/>
<dbReference type="Proteomes" id="UP000193450">
    <property type="component" value="Chromosome"/>
</dbReference>
<dbReference type="InterPro" id="IPR008886">
    <property type="entry name" value="UPF0227/Esterase_YqiA"/>
</dbReference>
<dbReference type="PANTHER" id="PTHR35602">
    <property type="entry name" value="ESTERASE YQIA-RELATED"/>
    <property type="match status" value="1"/>
</dbReference>
<keyword evidence="2" id="KW-1185">Reference proteome</keyword>
<gene>
    <name evidence="1" type="ORF">BST96_12640</name>
</gene>
<evidence type="ECO:0008006" key="3">
    <source>
        <dbReference type="Google" id="ProtNLM"/>
    </source>
</evidence>
<accession>A0A1X9NJ20</accession>
<protein>
    <recommendedName>
        <fullName evidence="3">Esterase</fullName>
    </recommendedName>
</protein>
<dbReference type="STRING" id="716816.BST96_12640"/>
<proteinExistence type="predicted"/>
<name>A0A1X9NJ20_9GAMM</name>
<dbReference type="Pfam" id="PF05728">
    <property type="entry name" value="UPF0227"/>
    <property type="match status" value="1"/>
</dbReference>
<dbReference type="KEGG" id="osg:BST96_12640"/>
<dbReference type="EMBL" id="CP019343">
    <property type="protein sequence ID" value="ARN74887.1"/>
    <property type="molecule type" value="Genomic_DNA"/>
</dbReference>
<sequence>MKLFYLHGFNSGSKPRAERIRLLQNKEFEVVCLDYDSSAIFPLLVEYFDRMLLEYKGNDIGFVGTSLGGFWANFLGDRYGCGWVSINPSLVPSASLKKYLGKALTNYVSGEKWVLGEDVPDSYSIAFQLNVDGLVILDKGDEVIDSVVTIEKLDGTGVEVISYEGGGHQFDHWKEAVEEISFHFNSRLIGVGGEFNG</sequence>
<dbReference type="InterPro" id="IPR029058">
    <property type="entry name" value="AB_hydrolase_fold"/>
</dbReference>